<dbReference type="Gene3D" id="1.10.606.20">
    <property type="match status" value="1"/>
</dbReference>
<dbReference type="InterPro" id="IPR036938">
    <property type="entry name" value="PAP2/HPO_sf"/>
</dbReference>
<organism evidence="1 2">
    <name type="scientific">Actinoplanes utahensis</name>
    <dbReference type="NCBI Taxonomy" id="1869"/>
    <lineage>
        <taxon>Bacteria</taxon>
        <taxon>Bacillati</taxon>
        <taxon>Actinomycetota</taxon>
        <taxon>Actinomycetes</taxon>
        <taxon>Micromonosporales</taxon>
        <taxon>Micromonosporaceae</taxon>
        <taxon>Actinoplanes</taxon>
    </lineage>
</organism>
<comment type="caution">
    <text evidence="1">The sequence shown here is derived from an EMBL/GenBank/DDBJ whole genome shotgun (WGS) entry which is preliminary data.</text>
</comment>
<evidence type="ECO:0000313" key="1">
    <source>
        <dbReference type="EMBL" id="KHD73855.1"/>
    </source>
</evidence>
<keyword evidence="2" id="KW-1185">Reference proteome</keyword>
<evidence type="ECO:0000313" key="2">
    <source>
        <dbReference type="Proteomes" id="UP000054537"/>
    </source>
</evidence>
<dbReference type="AlphaFoldDB" id="A0A0A6UCU4"/>
<dbReference type="SUPFAM" id="SSF48317">
    <property type="entry name" value="Acid phosphatase/Vanadium-dependent haloperoxidase"/>
    <property type="match status" value="1"/>
</dbReference>
<name>A0A0A6UCU4_ACTUT</name>
<dbReference type="STRING" id="1869.MB27_33040"/>
<dbReference type="Proteomes" id="UP000054537">
    <property type="component" value="Unassembled WGS sequence"/>
</dbReference>
<protein>
    <submittedName>
        <fullName evidence="1">Uncharacterized protein</fullName>
    </submittedName>
</protein>
<reference evidence="1 2" key="1">
    <citation type="submission" date="2014-10" db="EMBL/GenBank/DDBJ databases">
        <title>Draft genome sequence of Actinoplanes utahensis NRRL 12052.</title>
        <authorList>
            <person name="Velasco-Bucheli B."/>
            <person name="del Cerro C."/>
            <person name="Hormigo D."/>
            <person name="Garcia J.L."/>
            <person name="Acebal C."/>
            <person name="Arroyo M."/>
            <person name="de la Mata I."/>
        </authorList>
    </citation>
    <scope>NUCLEOTIDE SEQUENCE [LARGE SCALE GENOMIC DNA]</scope>
    <source>
        <strain evidence="1 2">NRRL 12052</strain>
    </source>
</reference>
<gene>
    <name evidence="1" type="ORF">MB27_33040</name>
</gene>
<sequence>MAIAAGGATTQVTNSRTWAIGWLAAARAQNGSRSPVYRSAALAGAVRQILITLTPTPPAYALATQYGNRVARPFALRSAGQYRPAPPALGSPRYERDIAEVKAYGAVDSTVRTQA</sequence>
<dbReference type="EMBL" id="JRTT01000128">
    <property type="protein sequence ID" value="KHD73855.1"/>
    <property type="molecule type" value="Genomic_DNA"/>
</dbReference>
<accession>A0A0A6UCU4</accession>
<dbReference type="RefSeq" id="WP_043531249.1">
    <property type="nucleotide sequence ID" value="NZ_BAABKU010000001.1"/>
</dbReference>
<proteinExistence type="predicted"/>